<evidence type="ECO:0000313" key="3">
    <source>
        <dbReference type="EMBL" id="SDJ74582.1"/>
    </source>
</evidence>
<evidence type="ECO:0000256" key="1">
    <source>
        <dbReference type="ARBA" id="ARBA00022679"/>
    </source>
</evidence>
<dbReference type="CDD" id="cd03801">
    <property type="entry name" value="GT4_PimA-like"/>
    <property type="match status" value="1"/>
</dbReference>
<gene>
    <name evidence="3" type="ORF">SAMN05421806_102304</name>
</gene>
<dbReference type="InterPro" id="IPR001296">
    <property type="entry name" value="Glyco_trans_1"/>
</dbReference>
<keyword evidence="4" id="KW-1185">Reference proteome</keyword>
<dbReference type="Proteomes" id="UP000199155">
    <property type="component" value="Unassembled WGS sequence"/>
</dbReference>
<reference evidence="3 4" key="1">
    <citation type="submission" date="2016-10" db="EMBL/GenBank/DDBJ databases">
        <authorList>
            <person name="de Groot N.N."/>
        </authorList>
    </citation>
    <scope>NUCLEOTIDE SEQUENCE [LARGE SCALE GENOMIC DNA]</scope>
    <source>
        <strain evidence="3 4">CGMCC 4.5727</strain>
    </source>
</reference>
<dbReference type="AlphaFoldDB" id="A0A1G8W8G0"/>
<keyword evidence="1 3" id="KW-0808">Transferase</keyword>
<protein>
    <submittedName>
        <fullName evidence="3">Glycosyltransferase involved in cell wall bisynthesis</fullName>
    </submittedName>
</protein>
<dbReference type="Gene3D" id="3.40.50.2000">
    <property type="entry name" value="Glycogen Phosphorylase B"/>
    <property type="match status" value="2"/>
</dbReference>
<dbReference type="GO" id="GO:0016757">
    <property type="term" value="F:glycosyltransferase activity"/>
    <property type="evidence" value="ECO:0007669"/>
    <property type="project" value="InterPro"/>
</dbReference>
<organism evidence="3 4">
    <name type="scientific">Streptomyces indicus</name>
    <dbReference type="NCBI Taxonomy" id="417292"/>
    <lineage>
        <taxon>Bacteria</taxon>
        <taxon>Bacillati</taxon>
        <taxon>Actinomycetota</taxon>
        <taxon>Actinomycetes</taxon>
        <taxon>Kitasatosporales</taxon>
        <taxon>Streptomycetaceae</taxon>
        <taxon>Streptomyces</taxon>
    </lineage>
</organism>
<evidence type="ECO:0000259" key="2">
    <source>
        <dbReference type="Pfam" id="PF00534"/>
    </source>
</evidence>
<feature type="domain" description="Glycosyl transferase family 1" evidence="2">
    <location>
        <begin position="220"/>
        <end position="298"/>
    </location>
</feature>
<evidence type="ECO:0000313" key="4">
    <source>
        <dbReference type="Proteomes" id="UP000199155"/>
    </source>
</evidence>
<dbReference type="RefSeq" id="WP_093608074.1">
    <property type="nucleotide sequence ID" value="NZ_FNFF01000002.1"/>
</dbReference>
<dbReference type="Pfam" id="PF00534">
    <property type="entry name" value="Glycos_transf_1"/>
    <property type="match status" value="1"/>
</dbReference>
<dbReference type="PANTHER" id="PTHR45947:SF3">
    <property type="entry name" value="SULFOQUINOVOSYL TRANSFERASE SQD2"/>
    <property type="match status" value="1"/>
</dbReference>
<accession>A0A1G8W8G0</accession>
<dbReference type="InterPro" id="IPR050194">
    <property type="entry name" value="Glycosyltransferase_grp1"/>
</dbReference>
<dbReference type="OrthoDB" id="3514870at2"/>
<dbReference type="SUPFAM" id="SSF53756">
    <property type="entry name" value="UDP-Glycosyltransferase/glycogen phosphorylase"/>
    <property type="match status" value="1"/>
</dbReference>
<sequence length="343" mass="37879">MTDPRPLKVTARVHAYPPAHNAGGEWMLHSMLRALVERGHEATVWLSRYGPIPHRYTLDGVQVIPFQARIDFAAHARDSDVLLSHLENVPMVAALAREYGVPMAAICHNTHLPTFRHAAGVDLAVYNSHWMRAEAEVFYGEFADHARPQDSAIVRPPVYADEYRTTPGECVTLVNLNADKGGDLFWRLAARMPQTKFLGVLGAYGDQIRPPHPLPNLEIIDHISGHDMREKVYSRSRVVLMPSSYESWGRVGVEALASGIPVIAHPTPGLTESLGHAGIFADRDDLDSWLSVLATVLEPDAYATASARALERSAELDPAGDLKTWAEAVEALARRRGEGDRDR</sequence>
<dbReference type="STRING" id="417292.SAMN05421806_102304"/>
<name>A0A1G8W8G0_9ACTN</name>
<dbReference type="PANTHER" id="PTHR45947">
    <property type="entry name" value="SULFOQUINOVOSYL TRANSFERASE SQD2"/>
    <property type="match status" value="1"/>
</dbReference>
<dbReference type="EMBL" id="FNFF01000002">
    <property type="protein sequence ID" value="SDJ74582.1"/>
    <property type="molecule type" value="Genomic_DNA"/>
</dbReference>
<proteinExistence type="predicted"/>